<reference evidence="2" key="1">
    <citation type="submission" date="2023-10" db="EMBL/GenBank/DDBJ databases">
        <title>Genome assembly of Pristionchus species.</title>
        <authorList>
            <person name="Yoshida K."/>
            <person name="Sommer R.J."/>
        </authorList>
    </citation>
    <scope>NUCLEOTIDE SEQUENCE</scope>
    <source>
        <strain evidence="2">RS5133</strain>
    </source>
</reference>
<feature type="compositionally biased region" description="Low complexity" evidence="1">
    <location>
        <begin position="295"/>
        <end position="315"/>
    </location>
</feature>
<feature type="compositionally biased region" description="Low complexity" evidence="1">
    <location>
        <begin position="226"/>
        <end position="246"/>
    </location>
</feature>
<evidence type="ECO:0000256" key="1">
    <source>
        <dbReference type="SAM" id="MobiDB-lite"/>
    </source>
</evidence>
<name>A0AAV5VG51_9BILA</name>
<feature type="non-terminal residue" evidence="2">
    <location>
        <position position="315"/>
    </location>
</feature>
<sequence>SVQGLPLHRELQAPVTIGTQFSVRATPIEVDKHTVSFTLVTSSSEAALEITLHLPDKYGRGAKLRAVSRTATAESSPLEKEVSTIAPNKEFILGVIVKEHIYLDTIFLLPFVHRVNPSEIRKLVLDGSMICNEVVVVPVKTDMPRLPEYNEVSLNVRPPPPQQQQPQQQPAAPPAGAVAVLPPYPAGTLPGQGAPASSIAKPPEPGWTAPRPPSAPLAPPVPAPRHSPAAAAAQRPPRPLAPVVAPMPYGAAPLPPQGYPHRPQGNGPQFQNIQPIPGLSYAAQPQQPQQPHPYPQQVQQMQQPHQYPQQYQQYP</sequence>
<dbReference type="EMBL" id="BTSY01000003">
    <property type="protein sequence ID" value="GMT18341.1"/>
    <property type="molecule type" value="Genomic_DNA"/>
</dbReference>
<feature type="non-terminal residue" evidence="2">
    <location>
        <position position="1"/>
    </location>
</feature>
<evidence type="ECO:0000313" key="3">
    <source>
        <dbReference type="Proteomes" id="UP001432322"/>
    </source>
</evidence>
<evidence type="ECO:0000313" key="2">
    <source>
        <dbReference type="EMBL" id="GMT18341.1"/>
    </source>
</evidence>
<gene>
    <name evidence="2" type="ORF">PFISCL1PPCAC_9638</name>
</gene>
<feature type="compositionally biased region" description="Pro residues" evidence="1">
    <location>
        <begin position="202"/>
        <end position="225"/>
    </location>
</feature>
<organism evidence="2 3">
    <name type="scientific">Pristionchus fissidentatus</name>
    <dbReference type="NCBI Taxonomy" id="1538716"/>
    <lineage>
        <taxon>Eukaryota</taxon>
        <taxon>Metazoa</taxon>
        <taxon>Ecdysozoa</taxon>
        <taxon>Nematoda</taxon>
        <taxon>Chromadorea</taxon>
        <taxon>Rhabditida</taxon>
        <taxon>Rhabditina</taxon>
        <taxon>Diplogasteromorpha</taxon>
        <taxon>Diplogasteroidea</taxon>
        <taxon>Neodiplogasteridae</taxon>
        <taxon>Pristionchus</taxon>
    </lineage>
</organism>
<feature type="region of interest" description="Disordered" evidence="1">
    <location>
        <begin position="151"/>
        <end position="315"/>
    </location>
</feature>
<dbReference type="Proteomes" id="UP001432322">
    <property type="component" value="Unassembled WGS sequence"/>
</dbReference>
<accession>A0AAV5VG51</accession>
<feature type="compositionally biased region" description="Low complexity" evidence="1">
    <location>
        <begin position="164"/>
        <end position="181"/>
    </location>
</feature>
<proteinExistence type="predicted"/>
<dbReference type="AlphaFoldDB" id="A0AAV5VG51"/>
<keyword evidence="3" id="KW-1185">Reference proteome</keyword>
<protein>
    <recommendedName>
        <fullName evidence="4">Galectin</fullName>
    </recommendedName>
</protein>
<comment type="caution">
    <text evidence="2">The sequence shown here is derived from an EMBL/GenBank/DDBJ whole genome shotgun (WGS) entry which is preliminary data.</text>
</comment>
<evidence type="ECO:0008006" key="4">
    <source>
        <dbReference type="Google" id="ProtNLM"/>
    </source>
</evidence>